<feature type="compositionally biased region" description="Polar residues" evidence="1">
    <location>
        <begin position="354"/>
        <end position="363"/>
    </location>
</feature>
<evidence type="ECO:0000313" key="4">
    <source>
        <dbReference type="Proteomes" id="UP000093000"/>
    </source>
</evidence>
<feature type="region of interest" description="Disordered" evidence="1">
    <location>
        <begin position="129"/>
        <end position="167"/>
    </location>
</feature>
<dbReference type="PROSITE" id="PS50888">
    <property type="entry name" value="BHLH"/>
    <property type="match status" value="1"/>
</dbReference>
<dbReference type="AlphaFoldDB" id="A0A1C7N1N9"/>
<evidence type="ECO:0000259" key="2">
    <source>
        <dbReference type="PROSITE" id="PS50888"/>
    </source>
</evidence>
<keyword evidence="4" id="KW-1185">Reference proteome</keyword>
<evidence type="ECO:0000313" key="3">
    <source>
        <dbReference type="EMBL" id="OBZ83012.1"/>
    </source>
</evidence>
<comment type="caution">
    <text evidence="3">The sequence shown here is derived from an EMBL/GenBank/DDBJ whole genome shotgun (WGS) entry which is preliminary data.</text>
</comment>
<protein>
    <submittedName>
        <fullName evidence="3">Sterol regulatory element-binding protein 2</fullName>
    </submittedName>
</protein>
<feature type="region of interest" description="Disordered" evidence="1">
    <location>
        <begin position="342"/>
        <end position="383"/>
    </location>
</feature>
<feature type="region of interest" description="Disordered" evidence="1">
    <location>
        <begin position="189"/>
        <end position="223"/>
    </location>
</feature>
<accession>A0A1C7N1N9</accession>
<dbReference type="EMBL" id="LUGH01000739">
    <property type="protein sequence ID" value="OBZ83012.1"/>
    <property type="molecule type" value="Genomic_DNA"/>
</dbReference>
<dbReference type="STRING" id="101091.A0A1C7N1N9"/>
<dbReference type="SMART" id="SM00353">
    <property type="entry name" value="HLH"/>
    <property type="match status" value="1"/>
</dbReference>
<feature type="domain" description="BHLH" evidence="2">
    <location>
        <begin position="216"/>
        <end position="268"/>
    </location>
</feature>
<evidence type="ECO:0000256" key="1">
    <source>
        <dbReference type="SAM" id="MobiDB-lite"/>
    </source>
</evidence>
<dbReference type="GO" id="GO:0046983">
    <property type="term" value="F:protein dimerization activity"/>
    <property type="evidence" value="ECO:0007669"/>
    <property type="project" value="InterPro"/>
</dbReference>
<gene>
    <name evidence="3" type="primary">SREBF2</name>
    <name evidence="3" type="ORF">A0J61_08937</name>
</gene>
<dbReference type="InterPro" id="IPR011598">
    <property type="entry name" value="bHLH_dom"/>
</dbReference>
<dbReference type="InParanoid" id="A0A1C7N1N9"/>
<proteinExistence type="predicted"/>
<reference evidence="3 4" key="1">
    <citation type="submission" date="2016-03" db="EMBL/GenBank/DDBJ databases">
        <title>Choanephora cucurbitarum.</title>
        <authorList>
            <person name="Min B."/>
            <person name="Park H."/>
            <person name="Park J.-H."/>
            <person name="Shin H.-D."/>
            <person name="Choi I.-G."/>
        </authorList>
    </citation>
    <scope>NUCLEOTIDE SEQUENCE [LARGE SCALE GENOMIC DNA]</scope>
    <source>
        <strain evidence="3 4">KUS-F28377</strain>
    </source>
</reference>
<name>A0A1C7N1N9_9FUNG</name>
<dbReference type="Gene3D" id="4.10.280.10">
    <property type="entry name" value="Helix-loop-helix DNA-binding domain"/>
    <property type="match status" value="1"/>
</dbReference>
<feature type="compositionally biased region" description="Basic and acidic residues" evidence="1">
    <location>
        <begin position="210"/>
        <end position="223"/>
    </location>
</feature>
<dbReference type="InterPro" id="IPR036638">
    <property type="entry name" value="HLH_DNA-bd_sf"/>
</dbReference>
<dbReference type="SUPFAM" id="SSF47459">
    <property type="entry name" value="HLH, helix-loop-helix DNA-binding domain"/>
    <property type="match status" value="1"/>
</dbReference>
<organism evidence="3 4">
    <name type="scientific">Choanephora cucurbitarum</name>
    <dbReference type="NCBI Taxonomy" id="101091"/>
    <lineage>
        <taxon>Eukaryota</taxon>
        <taxon>Fungi</taxon>
        <taxon>Fungi incertae sedis</taxon>
        <taxon>Mucoromycota</taxon>
        <taxon>Mucoromycotina</taxon>
        <taxon>Mucoromycetes</taxon>
        <taxon>Mucorales</taxon>
        <taxon>Mucorineae</taxon>
        <taxon>Choanephoraceae</taxon>
        <taxon>Choanephoroideae</taxon>
        <taxon>Choanephora</taxon>
    </lineage>
</organism>
<dbReference type="PANTHER" id="PTHR46266">
    <property type="entry name" value="TRANSCRIPTION FACTOR TT8"/>
    <property type="match status" value="1"/>
</dbReference>
<dbReference type="Pfam" id="PF00010">
    <property type="entry name" value="HLH"/>
    <property type="match status" value="1"/>
</dbReference>
<feature type="compositionally biased region" description="Basic and acidic residues" evidence="1">
    <location>
        <begin position="364"/>
        <end position="383"/>
    </location>
</feature>
<dbReference type="Proteomes" id="UP000093000">
    <property type="component" value="Unassembled WGS sequence"/>
</dbReference>
<dbReference type="CDD" id="cd00083">
    <property type="entry name" value="bHLH_SF"/>
    <property type="match status" value="1"/>
</dbReference>
<sequence length="383" mass="43421">MILWINTWTLSILILMKRDLEINQSEPHVQEHGFTYWKYSSALNHAIPCFGMTAATKRKLSLTEESSPKKQQTKETPALPPPSMVALPPPLMQYPNGQIVSVVQQPPYYMYHPQQPIYYPVSPQQHPFIHPHASPVLQPDPSKKPSTPRILPKNPEMQSPYPQPPQTPLSPFYPYPFQQISPTLMPSSFSTRHNSISSSPGLGPSMLSTADEREKARKVSHSAIERRRRERINDKILQLKQLIPSCVEQDNLHKMSILQSAIDYITYLKDVVKKLDEGHGSDQLLKGDHLKVKATKSMLPKEVEPFTTQFSIQKISTEEEGSTEIQRGLKPMDIIRSGTPLVPVQQTPLTPPQESQSANTSHSKLAETSHEETRHMRLENILC</sequence>
<feature type="region of interest" description="Disordered" evidence="1">
    <location>
        <begin position="60"/>
        <end position="82"/>
    </location>
</feature>
<feature type="compositionally biased region" description="Low complexity" evidence="1">
    <location>
        <begin position="195"/>
        <end position="208"/>
    </location>
</feature>
<dbReference type="OrthoDB" id="690068at2759"/>
<dbReference type="PANTHER" id="PTHR46266:SF4">
    <property type="entry name" value="TRANSCRIPTION FACTOR TT8"/>
    <property type="match status" value="1"/>
</dbReference>